<dbReference type="Proteomes" id="UP001597023">
    <property type="component" value="Unassembled WGS sequence"/>
</dbReference>
<evidence type="ECO:0000313" key="3">
    <source>
        <dbReference type="Proteomes" id="UP001597023"/>
    </source>
</evidence>
<gene>
    <name evidence="2" type="ORF">ACFQZ6_14700</name>
</gene>
<feature type="compositionally biased region" description="Basic and acidic residues" evidence="1">
    <location>
        <begin position="1"/>
        <end position="10"/>
    </location>
</feature>
<name>A0ABW2W9R3_9ACTN</name>
<evidence type="ECO:0000256" key="1">
    <source>
        <dbReference type="SAM" id="MobiDB-lite"/>
    </source>
</evidence>
<accession>A0ABW2W9R3</accession>
<evidence type="ECO:0000313" key="2">
    <source>
        <dbReference type="EMBL" id="MFD0315454.1"/>
    </source>
</evidence>
<proteinExistence type="predicted"/>
<dbReference type="RefSeq" id="WP_381608556.1">
    <property type="nucleotide sequence ID" value="NZ_JBHTEB010000001.1"/>
</dbReference>
<sequence>MSWEEWERLKANALAGQPDMRTDRTGKSAAIKALEDTIQPGADRAGMHAEESSGAAVREFTGWDTGAGLKDAHQEWESQVKSLKDRLAADRAALRANKREFQQVDHGVGGGLTQIDTGTGL</sequence>
<keyword evidence="3" id="KW-1185">Reference proteome</keyword>
<reference evidence="3" key="1">
    <citation type="journal article" date="2019" name="Int. J. Syst. Evol. Microbiol.">
        <title>The Global Catalogue of Microorganisms (GCM) 10K type strain sequencing project: providing services to taxonomists for standard genome sequencing and annotation.</title>
        <authorList>
            <consortium name="The Broad Institute Genomics Platform"/>
            <consortium name="The Broad Institute Genome Sequencing Center for Infectious Disease"/>
            <person name="Wu L."/>
            <person name="Ma J."/>
        </authorList>
    </citation>
    <scope>NUCLEOTIDE SEQUENCE [LARGE SCALE GENOMIC DNA]</scope>
    <source>
        <strain evidence="3">CGMCC 4.7400</strain>
    </source>
</reference>
<protein>
    <submittedName>
        <fullName evidence="2">Uncharacterized protein</fullName>
    </submittedName>
</protein>
<comment type="caution">
    <text evidence="2">The sequence shown here is derived from an EMBL/GenBank/DDBJ whole genome shotgun (WGS) entry which is preliminary data.</text>
</comment>
<dbReference type="EMBL" id="JBHTEB010000001">
    <property type="protein sequence ID" value="MFD0315454.1"/>
    <property type="molecule type" value="Genomic_DNA"/>
</dbReference>
<feature type="region of interest" description="Disordered" evidence="1">
    <location>
        <begin position="1"/>
        <end position="26"/>
    </location>
</feature>
<organism evidence="2 3">
    <name type="scientific">Streptomyces flavalbus</name>
    <dbReference type="NCBI Taxonomy" id="2665155"/>
    <lineage>
        <taxon>Bacteria</taxon>
        <taxon>Bacillati</taxon>
        <taxon>Actinomycetota</taxon>
        <taxon>Actinomycetes</taxon>
        <taxon>Kitasatosporales</taxon>
        <taxon>Streptomycetaceae</taxon>
        <taxon>Streptomyces</taxon>
    </lineage>
</organism>